<evidence type="ECO:0000313" key="6">
    <source>
        <dbReference type="Proteomes" id="UP000008827"/>
    </source>
</evidence>
<keyword evidence="3" id="KW-0808">Transferase</keyword>
<evidence type="ECO:0000313" key="4">
    <source>
        <dbReference type="EMBL" id="KRH06597.1"/>
    </source>
</evidence>
<dbReference type="SUPFAM" id="SSF53756">
    <property type="entry name" value="UDP-Glycosyltransferase/glycogen phosphorylase"/>
    <property type="match status" value="2"/>
</dbReference>
<evidence type="ECO:0008006" key="7">
    <source>
        <dbReference type="Google" id="ProtNLM"/>
    </source>
</evidence>
<dbReference type="InterPro" id="IPR002213">
    <property type="entry name" value="UDP_glucos_trans"/>
</dbReference>
<dbReference type="AlphaFoldDB" id="K7MF05"/>
<dbReference type="eggNOG" id="KOG1192">
    <property type="taxonomic scope" value="Eukaryota"/>
</dbReference>
<reference evidence="4" key="3">
    <citation type="submission" date="2018-07" db="EMBL/GenBank/DDBJ databases">
        <title>WGS assembly of Glycine max.</title>
        <authorList>
            <person name="Schmutz J."/>
            <person name="Cannon S."/>
            <person name="Schlueter J."/>
            <person name="Ma J."/>
            <person name="Mitros T."/>
            <person name="Nelson W."/>
            <person name="Hyten D."/>
            <person name="Song Q."/>
            <person name="Thelen J."/>
            <person name="Cheng J."/>
            <person name="Xu D."/>
            <person name="Hellsten U."/>
            <person name="May G."/>
            <person name="Yu Y."/>
            <person name="Sakurai T."/>
            <person name="Umezawa T."/>
            <person name="Bhattacharyya M."/>
            <person name="Sandhu D."/>
            <person name="Valliyodan B."/>
            <person name="Lindquist E."/>
            <person name="Peto M."/>
            <person name="Grant D."/>
            <person name="Shu S."/>
            <person name="Goodstein D."/>
            <person name="Barry K."/>
            <person name="Futrell-Griggs M."/>
            <person name="Abernathy B."/>
            <person name="Du J."/>
            <person name="Tian Z."/>
            <person name="Zhu L."/>
            <person name="Gill N."/>
            <person name="Joshi T."/>
            <person name="Libault M."/>
            <person name="Sethuraman A."/>
            <person name="Zhang X."/>
            <person name="Shinozaki K."/>
            <person name="Nguyen H."/>
            <person name="Wing R."/>
            <person name="Cregan P."/>
            <person name="Specht J."/>
            <person name="Grimwood J."/>
            <person name="Rokhsar D."/>
            <person name="Stacey G."/>
            <person name="Shoemaker R."/>
            <person name="Jackson S."/>
        </authorList>
    </citation>
    <scope>NUCLEOTIDE SEQUENCE</scope>
    <source>
        <tissue evidence="4">Callus</tissue>
    </source>
</reference>
<dbReference type="PANTHER" id="PTHR48049:SF57">
    <property type="entry name" value="UDP-GLYCOSYLTRANSFERASE 91C1-LIKE"/>
    <property type="match status" value="1"/>
</dbReference>
<dbReference type="HOGENOM" id="CLU_354270_0_0_1"/>
<dbReference type="FunFam" id="3.40.50.2000:FF:000037">
    <property type="entry name" value="Glycosyltransferase"/>
    <property type="match status" value="2"/>
</dbReference>
<name>K7MF05_SOYBN</name>
<dbReference type="ExpressionAtlas" id="K7MF05">
    <property type="expression patterns" value="baseline and differential"/>
</dbReference>
<dbReference type="Gramene" id="KRH06597">
    <property type="protein sequence ID" value="KRH06597"/>
    <property type="gene ID" value="GLYMA_16G033300"/>
</dbReference>
<dbReference type="OMA" id="NWIICDF"/>
<dbReference type="GO" id="GO:0035251">
    <property type="term" value="F:UDP-glucosyltransferase activity"/>
    <property type="evidence" value="ECO:0000318"/>
    <property type="project" value="GO_Central"/>
</dbReference>
<dbReference type="PANTHER" id="PTHR48049">
    <property type="entry name" value="GLYCOSYLTRANSFERASE"/>
    <property type="match status" value="1"/>
</dbReference>
<reference evidence="4 5" key="1">
    <citation type="journal article" date="2010" name="Nature">
        <title>Genome sequence of the palaeopolyploid soybean.</title>
        <authorList>
            <person name="Schmutz J."/>
            <person name="Cannon S.B."/>
            <person name="Schlueter J."/>
            <person name="Ma J."/>
            <person name="Mitros T."/>
            <person name="Nelson W."/>
            <person name="Hyten D.L."/>
            <person name="Song Q."/>
            <person name="Thelen J.J."/>
            <person name="Cheng J."/>
            <person name="Xu D."/>
            <person name="Hellsten U."/>
            <person name="May G.D."/>
            <person name="Yu Y."/>
            <person name="Sakurai T."/>
            <person name="Umezawa T."/>
            <person name="Bhattacharyya M.K."/>
            <person name="Sandhu D."/>
            <person name="Valliyodan B."/>
            <person name="Lindquist E."/>
            <person name="Peto M."/>
            <person name="Grant D."/>
            <person name="Shu S."/>
            <person name="Goodstein D."/>
            <person name="Barry K."/>
            <person name="Futrell-Griggs M."/>
            <person name="Abernathy B."/>
            <person name="Du J."/>
            <person name="Tian Z."/>
            <person name="Zhu L."/>
            <person name="Gill N."/>
            <person name="Joshi T."/>
            <person name="Libault M."/>
            <person name="Sethuraman A."/>
            <person name="Zhang X.-C."/>
            <person name="Shinozaki K."/>
            <person name="Nguyen H.T."/>
            <person name="Wing R.A."/>
            <person name="Cregan P."/>
            <person name="Specht J."/>
            <person name="Grimwood J."/>
            <person name="Rokhsar D."/>
            <person name="Stacey G."/>
            <person name="Shoemaker R.C."/>
            <person name="Jackson S.A."/>
        </authorList>
    </citation>
    <scope>NUCLEOTIDE SEQUENCE</scope>
    <source>
        <strain evidence="5">cv. Williams 82</strain>
        <tissue evidence="4">Callus</tissue>
    </source>
</reference>
<evidence type="ECO:0000256" key="3">
    <source>
        <dbReference type="ARBA" id="ARBA00022679"/>
    </source>
</evidence>
<reference evidence="5" key="2">
    <citation type="submission" date="2018-02" db="UniProtKB">
        <authorList>
            <consortium name="EnsemblPlants"/>
        </authorList>
    </citation>
    <scope>IDENTIFICATION</scope>
    <source>
        <strain evidence="5">Williams 82</strain>
    </source>
</reference>
<dbReference type="FunFam" id="3.40.50.2000:FF:000088">
    <property type="entry name" value="Glycosyltransferase"/>
    <property type="match status" value="1"/>
</dbReference>
<dbReference type="SMR" id="K7MF05"/>
<organism evidence="4">
    <name type="scientific">Glycine max</name>
    <name type="common">Soybean</name>
    <name type="synonym">Glycine hispida</name>
    <dbReference type="NCBI Taxonomy" id="3847"/>
    <lineage>
        <taxon>Eukaryota</taxon>
        <taxon>Viridiplantae</taxon>
        <taxon>Streptophyta</taxon>
        <taxon>Embryophyta</taxon>
        <taxon>Tracheophyta</taxon>
        <taxon>Spermatophyta</taxon>
        <taxon>Magnoliopsida</taxon>
        <taxon>eudicotyledons</taxon>
        <taxon>Gunneridae</taxon>
        <taxon>Pentapetalae</taxon>
        <taxon>rosids</taxon>
        <taxon>fabids</taxon>
        <taxon>Fabales</taxon>
        <taxon>Fabaceae</taxon>
        <taxon>Papilionoideae</taxon>
        <taxon>50 kb inversion clade</taxon>
        <taxon>NPAAA clade</taxon>
        <taxon>indigoferoid/millettioid clade</taxon>
        <taxon>Phaseoleae</taxon>
        <taxon>Glycine</taxon>
        <taxon>Glycine subgen. Soja</taxon>
    </lineage>
</organism>
<dbReference type="PaxDb" id="3847-GLYMA16G03715.1"/>
<dbReference type="CDD" id="cd03784">
    <property type="entry name" value="GT1_Gtf-like"/>
    <property type="match status" value="2"/>
</dbReference>
<gene>
    <name evidence="4" type="ORF">GLYMA_16G033300</name>
</gene>
<dbReference type="STRING" id="3847.K7MF05"/>
<protein>
    <recommendedName>
        <fullName evidence="7">UDP-glycosyltransferases domain-containing protein</fullName>
    </recommendedName>
</protein>
<evidence type="ECO:0000256" key="2">
    <source>
        <dbReference type="ARBA" id="ARBA00022676"/>
    </source>
</evidence>
<dbReference type="Gene3D" id="3.40.50.2000">
    <property type="entry name" value="Glycogen Phosphorylase B"/>
    <property type="match status" value="4"/>
</dbReference>
<keyword evidence="2" id="KW-0328">Glycosyltransferase</keyword>
<dbReference type="EnsemblPlants" id="KRH06597">
    <property type="protein sequence ID" value="KRH06597"/>
    <property type="gene ID" value="GLYMA_16G033300"/>
</dbReference>
<dbReference type="InParanoid" id="K7MF05"/>
<comment type="similarity">
    <text evidence="1">Belongs to the UDP-glycosyltransferase family.</text>
</comment>
<dbReference type="InterPro" id="IPR050481">
    <property type="entry name" value="UDP-glycosyltransf_plant"/>
</dbReference>
<evidence type="ECO:0000313" key="5">
    <source>
        <dbReference type="EnsemblPlants" id="KRH06597"/>
    </source>
</evidence>
<dbReference type="Proteomes" id="UP000008827">
    <property type="component" value="Chromosome 16"/>
</dbReference>
<dbReference type="Pfam" id="PF00201">
    <property type="entry name" value="UDPGT"/>
    <property type="match status" value="2"/>
</dbReference>
<proteinExistence type="inferred from homology"/>
<sequence length="793" mass="88714">MAENAIHVVMLPWSAFGHLIPFFKLSIALAKAGVHVSFISTPKNIQRLPKIPSNLAHLVDLVQFPLPSLDKEHLPEGAEATVDIPSEKIEYLKLAYDKLQHAVKQFVANQLPNWIICDFSPHWIVDIVHEFQVKLIFYNVLSAPALTVWGPPGTRKTPLSPESLTAPPEWVTFPSSVAYRIHEAIALCAGANPVNASGVSDFERLHKVFNASEAVIFRSCYEIEGEYLNAYQKLVGKPVIPIGLLPADSEERGREIIDGRTSGKIFEWLDEQASKSVVFVGFGSELKLNKDQVFEIAYGIEEYELPFIWALRKPSWAINDEDFLPFGFIERTSNRGVVCMGWIPQQEILAHPSIGGSLFHSGWGSVIETLQFGHILVVLPFIIDQPLNARFLVEKGLAIEVKRNEDGSFTRNDIATSLRQAMVLEEGKKIRINTGEAAAIVGNLKLHQDHYIAEFVQFLKNGIRKNEIHVVMLPWSAFGHLIPFFKLSIALAKAGVHVSFISTPKNIQRLPKIPSNLAHLVHFVQLPLPSLDKEHLPEGAEATVDIPSEEIEFLKLAYDKLQHPVKQFVANQLPNWIICDFSPHWIVDIAQEFQVKLIFYSVFSAASMNIFAPTSKSVVFVGFGSELKLNKDQVFEIAYGIEESQLPFLWGLRKPSWATNDEDFLPVGFIERTSNRGVVCMGWIPQQEILAHPSIGGSLFHSGWGSVIETLQFDQPLNARFLVEKGLAIEVKMTEDGSFTRNEIAKSLRQAMVLEEGKKLRINTGEAAAIVGNLKLHQDHYIAAFVQFLKNGS</sequence>
<dbReference type="EMBL" id="CM000849">
    <property type="protein sequence ID" value="KRH06597.1"/>
    <property type="molecule type" value="Genomic_DNA"/>
</dbReference>
<accession>K7MF05</accession>
<evidence type="ECO:0000256" key="1">
    <source>
        <dbReference type="ARBA" id="ARBA00009995"/>
    </source>
</evidence>
<keyword evidence="6" id="KW-1185">Reference proteome</keyword>